<name>A0AAN7M5D8_TRANT</name>
<feature type="region of interest" description="Disordered" evidence="1">
    <location>
        <begin position="66"/>
        <end position="94"/>
    </location>
</feature>
<dbReference type="EMBL" id="JAXQNO010000004">
    <property type="protein sequence ID" value="KAK4799136.1"/>
    <property type="molecule type" value="Genomic_DNA"/>
</dbReference>
<protein>
    <submittedName>
        <fullName evidence="2">Uncharacterized protein</fullName>
    </submittedName>
</protein>
<feature type="compositionally biased region" description="Polar residues" evidence="1">
    <location>
        <begin position="78"/>
        <end position="88"/>
    </location>
</feature>
<accession>A0AAN7M5D8</accession>
<feature type="region of interest" description="Disordered" evidence="1">
    <location>
        <begin position="112"/>
        <end position="164"/>
    </location>
</feature>
<evidence type="ECO:0000256" key="1">
    <source>
        <dbReference type="SAM" id="MobiDB-lite"/>
    </source>
</evidence>
<reference evidence="2 3" key="1">
    <citation type="journal article" date="2023" name="Hortic Res">
        <title>Pangenome of water caltrop reveals structural variations and asymmetric subgenome divergence after allopolyploidization.</title>
        <authorList>
            <person name="Zhang X."/>
            <person name="Chen Y."/>
            <person name="Wang L."/>
            <person name="Yuan Y."/>
            <person name="Fang M."/>
            <person name="Shi L."/>
            <person name="Lu R."/>
            <person name="Comes H.P."/>
            <person name="Ma Y."/>
            <person name="Chen Y."/>
            <person name="Huang G."/>
            <person name="Zhou Y."/>
            <person name="Zheng Z."/>
            <person name="Qiu Y."/>
        </authorList>
    </citation>
    <scope>NUCLEOTIDE SEQUENCE [LARGE SCALE GENOMIC DNA]</scope>
    <source>
        <strain evidence="2">F231</strain>
    </source>
</reference>
<evidence type="ECO:0000313" key="2">
    <source>
        <dbReference type="EMBL" id="KAK4799136.1"/>
    </source>
</evidence>
<dbReference type="AlphaFoldDB" id="A0AAN7M5D8"/>
<feature type="compositionally biased region" description="Low complexity" evidence="1">
    <location>
        <begin position="148"/>
        <end position="157"/>
    </location>
</feature>
<keyword evidence="3" id="KW-1185">Reference proteome</keyword>
<comment type="caution">
    <text evidence="2">The sequence shown here is derived from an EMBL/GenBank/DDBJ whole genome shotgun (WGS) entry which is preliminary data.</text>
</comment>
<dbReference type="Proteomes" id="UP001346149">
    <property type="component" value="Unassembled WGS sequence"/>
</dbReference>
<organism evidence="2 3">
    <name type="scientific">Trapa natans</name>
    <name type="common">Water chestnut</name>
    <dbReference type="NCBI Taxonomy" id="22666"/>
    <lineage>
        <taxon>Eukaryota</taxon>
        <taxon>Viridiplantae</taxon>
        <taxon>Streptophyta</taxon>
        <taxon>Embryophyta</taxon>
        <taxon>Tracheophyta</taxon>
        <taxon>Spermatophyta</taxon>
        <taxon>Magnoliopsida</taxon>
        <taxon>eudicotyledons</taxon>
        <taxon>Gunneridae</taxon>
        <taxon>Pentapetalae</taxon>
        <taxon>rosids</taxon>
        <taxon>malvids</taxon>
        <taxon>Myrtales</taxon>
        <taxon>Lythraceae</taxon>
        <taxon>Trapa</taxon>
    </lineage>
</organism>
<gene>
    <name evidence="2" type="ORF">SAY86_024501</name>
</gene>
<proteinExistence type="predicted"/>
<sequence length="277" mass="30274">MEVVKKLEDVNLGGNLKPARREDSLEIKRVDPTSCSIEVSDSSDSLNQGSSLSVVTICNEDLEAESRSMNKENADNVDLTSGSLSSSMNEERVQPVDELEQHFNELSMEVKEAVKEQEQSNNPQQGIKHELATGTWSSEIKEKESSLEDSSSSGSRSTVQCKEVETKPADVETWSVKMKTGDAQVMNQLQLDPSLLSRLAAISGAQGAKIDWETPSQQRAEALESLLELCAQLLKQDKIEELNGILRPFGGEAISSRETAILLTKTLISSQKFNGGS</sequence>
<evidence type="ECO:0000313" key="3">
    <source>
        <dbReference type="Proteomes" id="UP001346149"/>
    </source>
</evidence>